<gene>
    <name evidence="2" type="ORF">MNBD_DELTA04-1042</name>
</gene>
<feature type="region of interest" description="Disordered" evidence="1">
    <location>
        <begin position="75"/>
        <end position="153"/>
    </location>
</feature>
<dbReference type="AlphaFoldDB" id="A0A3B0VD78"/>
<accession>A0A3B0VD78</accession>
<evidence type="ECO:0000256" key="1">
    <source>
        <dbReference type="SAM" id="MobiDB-lite"/>
    </source>
</evidence>
<evidence type="ECO:0000313" key="2">
    <source>
        <dbReference type="EMBL" id="VAW40851.1"/>
    </source>
</evidence>
<name>A0A3B0VD78_9ZZZZ</name>
<feature type="compositionally biased region" description="Acidic residues" evidence="1">
    <location>
        <begin position="119"/>
        <end position="148"/>
    </location>
</feature>
<organism evidence="2">
    <name type="scientific">hydrothermal vent metagenome</name>
    <dbReference type="NCBI Taxonomy" id="652676"/>
    <lineage>
        <taxon>unclassified sequences</taxon>
        <taxon>metagenomes</taxon>
        <taxon>ecological metagenomes</taxon>
    </lineage>
</organism>
<sequence>MRCPKCGFISFDLVETCGKCGKNISEEMGLPPGTTTPIEPPRFLRLDAVKAEPEAPAGVEGEMEFEMEEAVMDMEEESSREIEFSLDDEPETEEVEMNLSTADISPDETTPAEAAGEIDLGEIEEPPQQEEDDFTIDLGEEEPAEQAGEEPKFDFAEIDISDLAPAEKETDNLSVAEVIVAEEAPAAPSARTRSAALEDLQFKGIDLETQAISAQDAVTAGKISSSIKTGTALDNFDVDLGDLFADEKE</sequence>
<proteinExistence type="predicted"/>
<reference evidence="2" key="1">
    <citation type="submission" date="2018-06" db="EMBL/GenBank/DDBJ databases">
        <authorList>
            <person name="Zhirakovskaya E."/>
        </authorList>
    </citation>
    <scope>NUCLEOTIDE SEQUENCE</scope>
</reference>
<feature type="compositionally biased region" description="Acidic residues" evidence="1">
    <location>
        <begin position="84"/>
        <end position="96"/>
    </location>
</feature>
<protein>
    <submittedName>
        <fullName evidence="2">Uncharacterized protein</fullName>
    </submittedName>
</protein>
<dbReference type="EMBL" id="UOEY01000112">
    <property type="protein sequence ID" value="VAW40851.1"/>
    <property type="molecule type" value="Genomic_DNA"/>
</dbReference>